<keyword evidence="2" id="KW-1185">Reference proteome</keyword>
<organism evidence="1 2">
    <name type="scientific">Streptomyces spororaveus</name>
    <dbReference type="NCBI Taxonomy" id="284039"/>
    <lineage>
        <taxon>Bacteria</taxon>
        <taxon>Bacillati</taxon>
        <taxon>Actinomycetota</taxon>
        <taxon>Actinomycetes</taxon>
        <taxon>Kitasatosporales</taxon>
        <taxon>Streptomycetaceae</taxon>
        <taxon>Streptomyces</taxon>
    </lineage>
</organism>
<reference evidence="2" key="1">
    <citation type="submission" date="2023-07" db="EMBL/GenBank/DDBJ databases">
        <title>Whole genome shotgun sequence of Streptomyces spororaveus NBRC 15456.</title>
        <authorList>
            <person name="Komaki H."/>
            <person name="Tamura T."/>
        </authorList>
    </citation>
    <scope>NUCLEOTIDE SEQUENCE [LARGE SCALE GENOMIC DNA]</scope>
    <source>
        <strain evidence="2">NBRC 15456</strain>
    </source>
</reference>
<comment type="caution">
    <text evidence="1">The sequence shown here is derived from an EMBL/GenBank/DDBJ whole genome shotgun (WGS) entry which is preliminary data.</text>
</comment>
<protein>
    <submittedName>
        <fullName evidence="1">Uncharacterized protein</fullName>
    </submittedName>
</protein>
<gene>
    <name evidence="1" type="ORF">Sspor_14140</name>
</gene>
<evidence type="ECO:0000313" key="1">
    <source>
        <dbReference type="EMBL" id="GHI75853.1"/>
    </source>
</evidence>
<name>A0ABQ3T622_9ACTN</name>
<evidence type="ECO:0000313" key="2">
    <source>
        <dbReference type="Proteomes" id="UP000608522"/>
    </source>
</evidence>
<dbReference type="Proteomes" id="UP000608522">
    <property type="component" value="Unassembled WGS sequence"/>
</dbReference>
<proteinExistence type="predicted"/>
<accession>A0ABQ3T622</accession>
<dbReference type="EMBL" id="BNED01000005">
    <property type="protein sequence ID" value="GHI75853.1"/>
    <property type="molecule type" value="Genomic_DNA"/>
</dbReference>
<sequence>MAQEVVNGVGGFPVGLLYEATGLRTYSVTARPLLPVRTDGFEPFPAWRGQWLRACAWRVRKARVRSLHEYERKNPDISHEPVRSSTTARP</sequence>